<dbReference type="OrthoDB" id="2332298at2759"/>
<organism evidence="1 2">
    <name type="scientific">Funneliformis caledonium</name>
    <dbReference type="NCBI Taxonomy" id="1117310"/>
    <lineage>
        <taxon>Eukaryota</taxon>
        <taxon>Fungi</taxon>
        <taxon>Fungi incertae sedis</taxon>
        <taxon>Mucoromycota</taxon>
        <taxon>Glomeromycotina</taxon>
        <taxon>Glomeromycetes</taxon>
        <taxon>Glomerales</taxon>
        <taxon>Glomeraceae</taxon>
        <taxon>Funneliformis</taxon>
    </lineage>
</organism>
<dbReference type="AlphaFoldDB" id="A0A9N9C6B5"/>
<dbReference type="Gene3D" id="3.80.10.10">
    <property type="entry name" value="Ribonuclease Inhibitor"/>
    <property type="match status" value="1"/>
</dbReference>
<evidence type="ECO:0000313" key="1">
    <source>
        <dbReference type="EMBL" id="CAG8592850.1"/>
    </source>
</evidence>
<dbReference type="Proteomes" id="UP000789570">
    <property type="component" value="Unassembled WGS sequence"/>
</dbReference>
<keyword evidence="2" id="KW-1185">Reference proteome</keyword>
<proteinExistence type="predicted"/>
<gene>
    <name evidence="1" type="ORF">FCALED_LOCUS8184</name>
</gene>
<name>A0A9N9C6B5_9GLOM</name>
<reference evidence="1" key="1">
    <citation type="submission" date="2021-06" db="EMBL/GenBank/DDBJ databases">
        <authorList>
            <person name="Kallberg Y."/>
            <person name="Tangrot J."/>
            <person name="Rosling A."/>
        </authorList>
    </citation>
    <scope>NUCLEOTIDE SEQUENCE</scope>
    <source>
        <strain evidence="1">UK204</strain>
    </source>
</reference>
<dbReference type="EMBL" id="CAJVPQ010002328">
    <property type="protein sequence ID" value="CAG8592850.1"/>
    <property type="molecule type" value="Genomic_DNA"/>
</dbReference>
<comment type="caution">
    <text evidence="1">The sequence shown here is derived from an EMBL/GenBank/DDBJ whole genome shotgun (WGS) entry which is preliminary data.</text>
</comment>
<sequence>MSGSKANLNTILDQSYRECHDIILNSLKNDLQTLYSCIRVSRSFCRTFIPILWMNPFKFVKDEDRLVQIFNTLIHCLDQTWLVRQSIEIEQLLTPKAYFKYHTFIKEFELNTLQKAMRIWISIHLSNRNDLFRMSSERSRVSKLVFMINKCIGDLFFNKGGQYDSLNLFYNDFLSAILDISKFKNHKESLANVKKLSLGLFNSNGMELITPIAENFLKLQTAFSPNIQHLQILSINNSIRPNEFSRNLVDFIHTQRHLKSLLIHDFWKDEFEPFLKALRKHAKSLTFFKLECPILFTTHLSSMLRSLPNLITLELKFTPIPDGDASREISAASFSNLEHLNYDCCLSYHSTNHITLFKKILLSANHLKSLRVDDTYCLFIKEIQGQCFLNLTHFHLILHRSCAIMDSMSLVDLMELLRNLHQLIHLKLNTVLNRYRLLNRIESFKRFSQVLARSLKILEVNFPVSDEYLEVLFNESKFNLHCIKLYCYERTQDISLRVFIDYAKRNERFKELGITKEFKFSKELIEEARNRFNILIHTNSEINSPFYDVPIKNSYWCNRR</sequence>
<accession>A0A9N9C6B5</accession>
<dbReference type="SUPFAM" id="SSF52047">
    <property type="entry name" value="RNI-like"/>
    <property type="match status" value="1"/>
</dbReference>
<evidence type="ECO:0000313" key="2">
    <source>
        <dbReference type="Proteomes" id="UP000789570"/>
    </source>
</evidence>
<dbReference type="InterPro" id="IPR032675">
    <property type="entry name" value="LRR_dom_sf"/>
</dbReference>
<protein>
    <submittedName>
        <fullName evidence="1">15876_t:CDS:1</fullName>
    </submittedName>
</protein>